<evidence type="ECO:0000313" key="5">
    <source>
        <dbReference type="Proteomes" id="UP000013909"/>
    </source>
</evidence>
<dbReference type="InterPro" id="IPR015424">
    <property type="entry name" value="PyrdxlP-dep_Trfase"/>
</dbReference>
<evidence type="ECO:0000256" key="2">
    <source>
        <dbReference type="ARBA" id="ARBA00022898"/>
    </source>
</evidence>
<dbReference type="EMBL" id="AQHR01000101">
    <property type="protein sequence ID" value="EON75657.1"/>
    <property type="molecule type" value="Genomic_DNA"/>
</dbReference>
<evidence type="ECO:0000259" key="3">
    <source>
        <dbReference type="Pfam" id="PF00266"/>
    </source>
</evidence>
<dbReference type="InterPro" id="IPR015422">
    <property type="entry name" value="PyrdxlP-dep_Trfase_small"/>
</dbReference>
<protein>
    <submittedName>
        <fullName evidence="4">Phosphoserine aminotransferase</fullName>
        <ecNumber evidence="4">2.6.1.52</ecNumber>
    </submittedName>
</protein>
<dbReference type="PANTHER" id="PTHR21152">
    <property type="entry name" value="AMINOTRANSFERASE CLASS V"/>
    <property type="match status" value="1"/>
</dbReference>
<dbReference type="STRING" id="1232681.ADIS_3877"/>
<dbReference type="InterPro" id="IPR000192">
    <property type="entry name" value="Aminotrans_V_dom"/>
</dbReference>
<evidence type="ECO:0000313" key="4">
    <source>
        <dbReference type="EMBL" id="EON75657.1"/>
    </source>
</evidence>
<accession>R7ZNK5</accession>
<dbReference type="InterPro" id="IPR015421">
    <property type="entry name" value="PyrdxlP-dep_Trfase_major"/>
</dbReference>
<evidence type="ECO:0000256" key="1">
    <source>
        <dbReference type="ARBA" id="ARBA00001933"/>
    </source>
</evidence>
<comment type="cofactor">
    <cofactor evidence="1">
        <name>pyridoxal 5'-phosphate</name>
        <dbReference type="ChEBI" id="CHEBI:597326"/>
    </cofactor>
</comment>
<name>R7ZNK5_9BACT</name>
<dbReference type="GO" id="GO:0004760">
    <property type="term" value="F:L-serine-pyruvate transaminase activity"/>
    <property type="evidence" value="ECO:0007669"/>
    <property type="project" value="TreeGrafter"/>
</dbReference>
<dbReference type="AlphaFoldDB" id="R7ZNK5"/>
<keyword evidence="4" id="KW-0808">Transferase</keyword>
<dbReference type="OrthoDB" id="975012at2"/>
<dbReference type="GO" id="GO:0019265">
    <property type="term" value="P:glycine biosynthetic process, by transamination of glyoxylate"/>
    <property type="evidence" value="ECO:0007669"/>
    <property type="project" value="TreeGrafter"/>
</dbReference>
<keyword evidence="5" id="KW-1185">Reference proteome</keyword>
<sequence>MANLTFAPGPSKVYDKLGGYFQDAFEQGILSANHRSAVFMDLYRDTERVFKEKLAVPADYRLLFTSSATENWEIITQSVVLNHSFHIYSGSFGKKWFGFAQHIQPASKAFVLDKNVELSVEDLLIEEEADLIAVTQNETSNATQVSNGIVAKLGKKFPDKMIAVDTTSSMAGVFLDFQLADIWYASVQKCFGLPAGLGLLVLSPAAIAKVNEKGEKGRYNSLSFMLENADNFQTHYTPNVLGIYLLNRVLTDMESIHVIQQRTETRMQRLETLVEKSPRLDFLVSNPATRSRTVLGVSGEEQFIKDIKKAAEANGMTLGGGYGPLKPTSFRIANFPAITDPEFEMLMDFLGSYGA</sequence>
<comment type="caution">
    <text evidence="4">The sequence shown here is derived from an EMBL/GenBank/DDBJ whole genome shotgun (WGS) entry which is preliminary data.</text>
</comment>
<dbReference type="RefSeq" id="WP_010856004.1">
    <property type="nucleotide sequence ID" value="NZ_AQHR01000101.1"/>
</dbReference>
<dbReference type="Gene3D" id="3.40.640.10">
    <property type="entry name" value="Type I PLP-dependent aspartate aminotransferase-like (Major domain)"/>
    <property type="match status" value="1"/>
</dbReference>
<organism evidence="4 5">
    <name type="scientific">Lunatimonas lonarensis</name>
    <dbReference type="NCBI Taxonomy" id="1232681"/>
    <lineage>
        <taxon>Bacteria</taxon>
        <taxon>Pseudomonadati</taxon>
        <taxon>Bacteroidota</taxon>
        <taxon>Cytophagia</taxon>
        <taxon>Cytophagales</taxon>
        <taxon>Cyclobacteriaceae</taxon>
    </lineage>
</organism>
<feature type="domain" description="Aminotransferase class V" evidence="3">
    <location>
        <begin position="9"/>
        <end position="321"/>
    </location>
</feature>
<dbReference type="Pfam" id="PF00266">
    <property type="entry name" value="Aminotran_5"/>
    <property type="match status" value="1"/>
</dbReference>
<dbReference type="GO" id="GO:0004648">
    <property type="term" value="F:O-phospho-L-serine:2-oxoglutarate aminotransferase activity"/>
    <property type="evidence" value="ECO:0007669"/>
    <property type="project" value="UniProtKB-EC"/>
</dbReference>
<gene>
    <name evidence="4" type="ORF">ADIS_3877</name>
</gene>
<reference evidence="4 5" key="1">
    <citation type="submission" date="2013-02" db="EMBL/GenBank/DDBJ databases">
        <title>A novel strain isolated from Lonar lake, Maharashtra, India.</title>
        <authorList>
            <person name="Singh A."/>
        </authorList>
    </citation>
    <scope>NUCLEOTIDE SEQUENCE [LARGE SCALE GENOMIC DNA]</scope>
    <source>
        <strain evidence="4 5">AK24</strain>
    </source>
</reference>
<keyword evidence="2" id="KW-0663">Pyridoxal phosphate</keyword>
<proteinExistence type="predicted"/>
<dbReference type="GO" id="GO:0008453">
    <property type="term" value="F:alanine-glyoxylate transaminase activity"/>
    <property type="evidence" value="ECO:0007669"/>
    <property type="project" value="TreeGrafter"/>
</dbReference>
<dbReference type="EC" id="2.6.1.52" evidence="4"/>
<dbReference type="PATRIC" id="fig|1288963.3.peg.3869"/>
<dbReference type="Gene3D" id="3.90.1150.10">
    <property type="entry name" value="Aspartate Aminotransferase, domain 1"/>
    <property type="match status" value="1"/>
</dbReference>
<dbReference type="Proteomes" id="UP000013909">
    <property type="component" value="Unassembled WGS sequence"/>
</dbReference>
<dbReference type="SUPFAM" id="SSF53383">
    <property type="entry name" value="PLP-dependent transferases"/>
    <property type="match status" value="1"/>
</dbReference>
<keyword evidence="4" id="KW-0032">Aminotransferase</keyword>
<dbReference type="PANTHER" id="PTHR21152:SF40">
    <property type="entry name" value="ALANINE--GLYOXYLATE AMINOTRANSFERASE"/>
    <property type="match status" value="1"/>
</dbReference>